<proteinExistence type="predicted"/>
<evidence type="ECO:0000313" key="2">
    <source>
        <dbReference type="EMBL" id="GIJ47309.1"/>
    </source>
</evidence>
<name>A0A8J3YKV0_9ACTN</name>
<evidence type="ECO:0000313" key="3">
    <source>
        <dbReference type="Proteomes" id="UP000619260"/>
    </source>
</evidence>
<reference evidence="2" key="1">
    <citation type="submission" date="2021-01" db="EMBL/GenBank/DDBJ databases">
        <title>Whole genome shotgun sequence of Virgisporangium aliadipatigenens NBRC 105644.</title>
        <authorList>
            <person name="Komaki H."/>
            <person name="Tamura T."/>
        </authorList>
    </citation>
    <scope>NUCLEOTIDE SEQUENCE</scope>
    <source>
        <strain evidence="2">NBRC 105644</strain>
    </source>
</reference>
<sequence length="251" mass="22909">MWPVSEPVPSTALGRWNAGGDDCAAAPRPYTVPPGREASAGREAAGAPPNDVGAAAGAAPGHSTGCAGSDCGAPVVGRDACELAGGALVGGGGGVPGVFWMTEAGHAGRAVPGPETGACEAAEACWLPPHSGCCGLPAGGALGGGDHGAPGAALSVDGGFGGGDQGAAPPAGGALGGGDHGAALPAGGALGGGDQGAALDAPLSDAGVLHSGAGPPLLGVLLLGGAPLGAPARGVPAPGEPYCCTPLDGVV</sequence>
<dbReference type="RefSeq" id="WP_203900810.1">
    <property type="nucleotide sequence ID" value="NZ_BOPF01000014.1"/>
</dbReference>
<dbReference type="AlphaFoldDB" id="A0A8J3YKV0"/>
<feature type="region of interest" description="Disordered" evidence="1">
    <location>
        <begin position="160"/>
        <end position="179"/>
    </location>
</feature>
<protein>
    <submittedName>
        <fullName evidence="2">Uncharacterized protein</fullName>
    </submittedName>
</protein>
<feature type="compositionally biased region" description="Low complexity" evidence="1">
    <location>
        <begin position="34"/>
        <end position="49"/>
    </location>
</feature>
<dbReference type="Proteomes" id="UP000619260">
    <property type="component" value="Unassembled WGS sequence"/>
</dbReference>
<feature type="region of interest" description="Disordered" evidence="1">
    <location>
        <begin position="26"/>
        <end position="59"/>
    </location>
</feature>
<gene>
    <name evidence="2" type="ORF">Val02_41950</name>
</gene>
<organism evidence="2 3">
    <name type="scientific">Virgisporangium aliadipatigenens</name>
    <dbReference type="NCBI Taxonomy" id="741659"/>
    <lineage>
        <taxon>Bacteria</taxon>
        <taxon>Bacillati</taxon>
        <taxon>Actinomycetota</taxon>
        <taxon>Actinomycetes</taxon>
        <taxon>Micromonosporales</taxon>
        <taxon>Micromonosporaceae</taxon>
        <taxon>Virgisporangium</taxon>
    </lineage>
</organism>
<comment type="caution">
    <text evidence="2">The sequence shown here is derived from an EMBL/GenBank/DDBJ whole genome shotgun (WGS) entry which is preliminary data.</text>
</comment>
<keyword evidence="3" id="KW-1185">Reference proteome</keyword>
<dbReference type="EMBL" id="BOPF01000014">
    <property type="protein sequence ID" value="GIJ47309.1"/>
    <property type="molecule type" value="Genomic_DNA"/>
</dbReference>
<evidence type="ECO:0000256" key="1">
    <source>
        <dbReference type="SAM" id="MobiDB-lite"/>
    </source>
</evidence>
<accession>A0A8J3YKV0</accession>